<accession>A0A8J8P2K4</accession>
<dbReference type="AlphaFoldDB" id="A0A8J8P2K4"/>
<dbReference type="InterPro" id="IPR018490">
    <property type="entry name" value="cNMP-bd_dom_sf"/>
</dbReference>
<sequence length="1223" mass="138523">MQANQDNEQEHSSAYHSYYRSAVNVNRHRSIDISTVGKNAIIKSPAVVTKHLLNPEEEDEDEDDFPTHALHKLGEKPPRQYKHSMFIQQPTTKLSPTNNTNPPISKHSLMKRSLLHGLLARQPLLMPTVEEVLWILNHHQPNVRSREENQRISLFFEKLPIFQNMRKDMRSYQDGEVICNYGDIGEEFYIVIQGEVSIHSPKSIEVSLPSAFDALSLLFLGPPQTLLELQLQQLDMRSSSSVSQSTVQTPATNIQASQTPVEIPQSTGGASVPLTLTQIIPDKDYRALLELCQTYRAIMPHKAATQLKAKKHNVGLQGLAAGTISSLGINNNNRARQHSNIDQSSNDTVNIHGGNNNNNTSDNDYGYPQRMESSSHLLSSSLHLKPTVALSPLSHADLEELDKQQQKLLTPTLMQLLYLQESMRITSGHAFGELALMHRGKAIKRAATAVSVGQTHIAILGRNDFQRVCLTQLERSSEELIDFLQTFRICQGINRQTLSQLNYYLKQRQYRRGMHLFREGQPSTGIFFIIDGDFEVTKRMVRKEPKDEQLNNETINGFKESRDLSSQRQSSKSAFSMNRCNQIMRDQNVRKIGVNNKVDVRVSIIGVSQVVGMEDMSKDDTVFEGRHQSTVTCISDRGSAFFVSREDFFGFLYRYINKSHLSEQFEAKLPFYNRRVERVMSVQKSLKTITGMMAKNDSEILRKRGISYQPPQKETIELHKSYDEKRVTTTNKFIDDSTAMMLDNKISQISLTRYVQQKPSDQTIVELQKNILVPVLSQMKGEGVKSLSPHRGENQSLSEKGQLVYQPQFSTFTSRKLSNCGITSEVKSKADLKTPSPVKRVEIRRDDTTSTKHESHQNNFHIYQKNHQVREALSGSPPLRKAGQQQLQKKVLVPQENGKGSQTVMSQTIIIKGKQRHHYDTAVKIIRVGSPFKLQQMNKFKKHLTSNLCEGIQGLAIKSKEGCESSFFDQYSNQTKADTVSHLELRLAQYKLVQEQLSPKGMSDFQLTKYPIVPAVAETFLEEDDDDEELEDIISPCKGTILKSKQETYYRTGAPSNISHTMRSTQLRPNLVGMQSTLDDNLNWASDTFSLTKDAGFATKNYSAKCTFVDFSSHFLQPSIIGHHFAPAQQPHKTMKGTSCPPPPPKVGKHHKSESQVVITPFNHVSEAPPIFHHTKKLSFEQIRYHLKKSSERVIGAVLGVQHGQKQVFDRIIHPVQWPKLKL</sequence>
<dbReference type="PANTHER" id="PTHR23011">
    <property type="entry name" value="CYCLIC NUCLEOTIDE-BINDING DOMAIN CONTAINING PROTEIN"/>
    <property type="match status" value="1"/>
</dbReference>
<name>A0A8J8P2K4_HALGN</name>
<dbReference type="PROSITE" id="PS00888">
    <property type="entry name" value="CNMP_BINDING_1"/>
    <property type="match status" value="1"/>
</dbReference>
<evidence type="ECO:0000256" key="1">
    <source>
        <dbReference type="SAM" id="MobiDB-lite"/>
    </source>
</evidence>
<dbReference type="OrthoDB" id="68328at2759"/>
<comment type="caution">
    <text evidence="3">The sequence shown here is derived from an EMBL/GenBank/DDBJ whole genome shotgun (WGS) entry which is preliminary data.</text>
</comment>
<keyword evidence="4" id="KW-1185">Reference proteome</keyword>
<organism evidence="3 4">
    <name type="scientific">Halteria grandinella</name>
    <dbReference type="NCBI Taxonomy" id="5974"/>
    <lineage>
        <taxon>Eukaryota</taxon>
        <taxon>Sar</taxon>
        <taxon>Alveolata</taxon>
        <taxon>Ciliophora</taxon>
        <taxon>Intramacronucleata</taxon>
        <taxon>Spirotrichea</taxon>
        <taxon>Stichotrichia</taxon>
        <taxon>Sporadotrichida</taxon>
        <taxon>Halteriidae</taxon>
        <taxon>Halteria</taxon>
    </lineage>
</organism>
<protein>
    <recommendedName>
        <fullName evidence="2">Cyclic nucleotide-binding domain-containing protein</fullName>
    </recommendedName>
</protein>
<evidence type="ECO:0000313" key="3">
    <source>
        <dbReference type="EMBL" id="TNV85947.1"/>
    </source>
</evidence>
<reference evidence="3" key="1">
    <citation type="submission" date="2019-06" db="EMBL/GenBank/DDBJ databases">
        <authorList>
            <person name="Zheng W."/>
        </authorList>
    </citation>
    <scope>NUCLEOTIDE SEQUENCE</scope>
    <source>
        <strain evidence="3">QDHG01</strain>
    </source>
</reference>
<dbReference type="EMBL" id="RRYP01001438">
    <property type="protein sequence ID" value="TNV85947.1"/>
    <property type="molecule type" value="Genomic_DNA"/>
</dbReference>
<dbReference type="InterPro" id="IPR014710">
    <property type="entry name" value="RmlC-like_jellyroll"/>
</dbReference>
<evidence type="ECO:0000313" key="4">
    <source>
        <dbReference type="Proteomes" id="UP000785679"/>
    </source>
</evidence>
<feature type="domain" description="Cyclic nucleotide-binding" evidence="2">
    <location>
        <begin position="170"/>
        <end position="225"/>
    </location>
</feature>
<gene>
    <name evidence="3" type="ORF">FGO68_gene16394</name>
</gene>
<dbReference type="InterPro" id="IPR000595">
    <property type="entry name" value="cNMP-bd_dom"/>
</dbReference>
<feature type="domain" description="Cyclic nucleotide-binding" evidence="2">
    <location>
        <begin position="489"/>
        <end position="539"/>
    </location>
</feature>
<feature type="region of interest" description="Disordered" evidence="1">
    <location>
        <begin position="1130"/>
        <end position="1151"/>
    </location>
</feature>
<feature type="region of interest" description="Disordered" evidence="1">
    <location>
        <begin position="337"/>
        <end position="378"/>
    </location>
</feature>
<dbReference type="PROSITE" id="PS50042">
    <property type="entry name" value="CNMP_BINDING_3"/>
    <property type="match status" value="3"/>
</dbReference>
<dbReference type="SUPFAM" id="SSF51206">
    <property type="entry name" value="cAMP-binding domain-like"/>
    <property type="match status" value="2"/>
</dbReference>
<proteinExistence type="predicted"/>
<dbReference type="CDD" id="cd00038">
    <property type="entry name" value="CAP_ED"/>
    <property type="match status" value="1"/>
</dbReference>
<feature type="compositionally biased region" description="Low complexity" evidence="1">
    <location>
        <begin position="346"/>
        <end position="366"/>
    </location>
</feature>
<dbReference type="PANTHER" id="PTHR23011:SF28">
    <property type="entry name" value="CYCLIC NUCLEOTIDE-BINDING DOMAIN CONTAINING PROTEIN"/>
    <property type="match status" value="1"/>
</dbReference>
<dbReference type="PROSITE" id="PS00889">
    <property type="entry name" value="CNMP_BINDING_2"/>
    <property type="match status" value="1"/>
</dbReference>
<dbReference type="InterPro" id="IPR018488">
    <property type="entry name" value="cNMP-bd_CS"/>
</dbReference>
<feature type="domain" description="Cyclic nucleotide-binding" evidence="2">
    <location>
        <begin position="425"/>
        <end position="486"/>
    </location>
</feature>
<evidence type="ECO:0000259" key="2">
    <source>
        <dbReference type="PROSITE" id="PS50042"/>
    </source>
</evidence>
<feature type="compositionally biased region" description="Polar residues" evidence="1">
    <location>
        <begin position="250"/>
        <end position="267"/>
    </location>
</feature>
<feature type="region of interest" description="Disordered" evidence="1">
    <location>
        <begin position="242"/>
        <end position="267"/>
    </location>
</feature>
<dbReference type="Proteomes" id="UP000785679">
    <property type="component" value="Unassembled WGS sequence"/>
</dbReference>
<dbReference type="Gene3D" id="2.60.120.10">
    <property type="entry name" value="Jelly Rolls"/>
    <property type="match status" value="3"/>
</dbReference>